<feature type="transmembrane region" description="Helical" evidence="5">
    <location>
        <begin position="357"/>
        <end position="377"/>
    </location>
</feature>
<feature type="transmembrane region" description="Helical" evidence="5">
    <location>
        <begin position="86"/>
        <end position="107"/>
    </location>
</feature>
<feature type="transmembrane region" description="Helical" evidence="5">
    <location>
        <begin position="320"/>
        <end position="337"/>
    </location>
</feature>
<dbReference type="Pfam" id="PF07690">
    <property type="entry name" value="MFS_1"/>
    <property type="match status" value="1"/>
</dbReference>
<dbReference type="AlphaFoldDB" id="A0A2R8B3C5"/>
<evidence type="ECO:0000256" key="4">
    <source>
        <dbReference type="ARBA" id="ARBA00023136"/>
    </source>
</evidence>
<keyword evidence="3 5" id="KW-1133">Transmembrane helix</keyword>
<dbReference type="PROSITE" id="PS50850">
    <property type="entry name" value="MFS"/>
    <property type="match status" value="1"/>
</dbReference>
<feature type="domain" description="Major facilitator superfamily (MFS) profile" evidence="6">
    <location>
        <begin position="1"/>
        <end position="381"/>
    </location>
</feature>
<feature type="transmembrane region" description="Helical" evidence="5">
    <location>
        <begin position="58"/>
        <end position="80"/>
    </location>
</feature>
<name>A0A2R8B3C5_9RHOB</name>
<dbReference type="Proteomes" id="UP000244924">
    <property type="component" value="Unassembled WGS sequence"/>
</dbReference>
<feature type="transmembrane region" description="Helical" evidence="5">
    <location>
        <begin position="25"/>
        <end position="46"/>
    </location>
</feature>
<dbReference type="Gene3D" id="1.20.1720.10">
    <property type="entry name" value="Multidrug resistance protein D"/>
    <property type="match status" value="1"/>
</dbReference>
<evidence type="ECO:0000256" key="2">
    <source>
        <dbReference type="ARBA" id="ARBA00022692"/>
    </source>
</evidence>
<feature type="transmembrane region" description="Helical" evidence="5">
    <location>
        <begin position="222"/>
        <end position="245"/>
    </location>
</feature>
<evidence type="ECO:0000313" key="8">
    <source>
        <dbReference type="Proteomes" id="UP000244924"/>
    </source>
</evidence>
<keyword evidence="2 5" id="KW-0812">Transmembrane</keyword>
<reference evidence="7 8" key="1">
    <citation type="submission" date="2018-03" db="EMBL/GenBank/DDBJ databases">
        <authorList>
            <person name="Keele B.F."/>
        </authorList>
    </citation>
    <scope>NUCLEOTIDE SEQUENCE [LARGE SCALE GENOMIC DNA]</scope>
    <source>
        <strain evidence="7 8">CECT 8626</strain>
    </source>
</reference>
<evidence type="ECO:0000256" key="3">
    <source>
        <dbReference type="ARBA" id="ARBA00022989"/>
    </source>
</evidence>
<keyword evidence="8" id="KW-1185">Reference proteome</keyword>
<organism evidence="7 8">
    <name type="scientific">Albidovulum aquaemixtae</name>
    <dbReference type="NCBI Taxonomy" id="1542388"/>
    <lineage>
        <taxon>Bacteria</taxon>
        <taxon>Pseudomonadati</taxon>
        <taxon>Pseudomonadota</taxon>
        <taxon>Alphaproteobacteria</taxon>
        <taxon>Rhodobacterales</taxon>
        <taxon>Paracoccaceae</taxon>
        <taxon>Albidovulum</taxon>
    </lineage>
</organism>
<dbReference type="InterPro" id="IPR011701">
    <property type="entry name" value="MFS"/>
</dbReference>
<accession>A0A2R8B3C5</accession>
<dbReference type="InterPro" id="IPR036259">
    <property type="entry name" value="MFS_trans_sf"/>
</dbReference>
<dbReference type="GO" id="GO:0022857">
    <property type="term" value="F:transmembrane transporter activity"/>
    <property type="evidence" value="ECO:0007669"/>
    <property type="project" value="InterPro"/>
</dbReference>
<protein>
    <submittedName>
        <fullName evidence="7">Putative multidrug-efflux transporter</fullName>
    </submittedName>
</protein>
<dbReference type="GO" id="GO:0005886">
    <property type="term" value="C:plasma membrane"/>
    <property type="evidence" value="ECO:0007669"/>
    <property type="project" value="TreeGrafter"/>
</dbReference>
<proteinExistence type="predicted"/>
<evidence type="ECO:0000259" key="6">
    <source>
        <dbReference type="PROSITE" id="PS50850"/>
    </source>
</evidence>
<feature type="transmembrane region" description="Helical" evidence="5">
    <location>
        <begin position="252"/>
        <end position="272"/>
    </location>
</feature>
<feature type="transmembrane region" description="Helical" evidence="5">
    <location>
        <begin position="278"/>
        <end position="299"/>
    </location>
</feature>
<evidence type="ECO:0000256" key="5">
    <source>
        <dbReference type="SAM" id="Phobius"/>
    </source>
</evidence>
<dbReference type="OrthoDB" id="9812221at2"/>
<dbReference type="SUPFAM" id="SSF103473">
    <property type="entry name" value="MFS general substrate transporter"/>
    <property type="match status" value="1"/>
</dbReference>
<dbReference type="EMBL" id="OMOQ01000001">
    <property type="protein sequence ID" value="SPH16983.1"/>
    <property type="molecule type" value="Genomic_DNA"/>
</dbReference>
<comment type="subcellular location">
    <subcellularLocation>
        <location evidence="1">Membrane</location>
        <topology evidence="1">Multi-pass membrane protein</topology>
    </subcellularLocation>
</comment>
<evidence type="ECO:0000256" key="1">
    <source>
        <dbReference type="ARBA" id="ARBA00004141"/>
    </source>
</evidence>
<dbReference type="PANTHER" id="PTHR23501:SF154">
    <property type="entry name" value="MULTIDRUG-EFFLUX TRANSPORTER RV1634-RELATED"/>
    <property type="match status" value="1"/>
</dbReference>
<evidence type="ECO:0000313" key="7">
    <source>
        <dbReference type="EMBL" id="SPH16983.1"/>
    </source>
</evidence>
<sequence length="381" mass="39143">MIAAALVFAFGCALSVIAPVMEVLLIGRVAQGLGGGGLVSLAFVAVPRFFPDRLMPRVMAAMSLLWGASAFLGPLVGGLFATYGSWRAGFGFFAAQAVLLAVFIWVLRERDPALPISTADATLPYRRLALLCLSVLAVAFAGIVETPTLMALSLSAGVAALVLFVRLDAASGADRLWPQRAFDPRHGTGAALLMLLAMSLGTMGLAAYGPLLMALIHGTPVIVAGYVVAAISIAWTVAAVIVSGAPERLDPVMIVTGMALIFLSVAGSAYAVPAGPVALIAVFAACEGFGFGMAWTFVLRRAKRLAPEGEVERLTASVPTISRLGYALGASVVGIFANSAGFDASASAEAAAHVARTIFLGSLPFAAIGFLAALRFASARS</sequence>
<feature type="transmembrane region" description="Helical" evidence="5">
    <location>
        <begin position="150"/>
        <end position="169"/>
    </location>
</feature>
<keyword evidence="4 5" id="KW-0472">Membrane</keyword>
<gene>
    <name evidence="7" type="ORF">DEA8626_00497</name>
</gene>
<dbReference type="InterPro" id="IPR020846">
    <property type="entry name" value="MFS_dom"/>
</dbReference>
<feature type="transmembrane region" description="Helical" evidence="5">
    <location>
        <begin position="128"/>
        <end position="144"/>
    </location>
</feature>
<dbReference type="PANTHER" id="PTHR23501">
    <property type="entry name" value="MAJOR FACILITATOR SUPERFAMILY"/>
    <property type="match status" value="1"/>
</dbReference>
<feature type="transmembrane region" description="Helical" evidence="5">
    <location>
        <begin position="190"/>
        <end position="216"/>
    </location>
</feature>